<dbReference type="GO" id="GO:0015179">
    <property type="term" value="F:L-amino acid transmembrane transporter activity"/>
    <property type="evidence" value="ECO:0007669"/>
    <property type="project" value="TreeGrafter"/>
</dbReference>
<dbReference type="GO" id="GO:0016020">
    <property type="term" value="C:membrane"/>
    <property type="evidence" value="ECO:0007669"/>
    <property type="project" value="UniProtKB-SubCell"/>
</dbReference>
<reference evidence="7 8" key="1">
    <citation type="submission" date="2013-11" db="EMBL/GenBank/DDBJ databases">
        <title>Genome sequencing of Stegodyphus mimosarum.</title>
        <authorList>
            <person name="Bechsgaard J."/>
        </authorList>
    </citation>
    <scope>NUCLEOTIDE SEQUENCE [LARGE SCALE GENOMIC DNA]</scope>
</reference>
<evidence type="ECO:0000313" key="8">
    <source>
        <dbReference type="Proteomes" id="UP000054359"/>
    </source>
</evidence>
<dbReference type="STRING" id="407821.A0A087UM16"/>
<feature type="domain" description="Amino acid transporter transmembrane" evidence="6">
    <location>
        <begin position="131"/>
        <end position="274"/>
    </location>
</feature>
<accession>A0A087UM16</accession>
<evidence type="ECO:0000256" key="4">
    <source>
        <dbReference type="ARBA" id="ARBA00023136"/>
    </source>
</evidence>
<protein>
    <submittedName>
        <fullName evidence="7">Putative sodium-coupled neutral amino acid transporter 7</fullName>
    </submittedName>
</protein>
<evidence type="ECO:0000259" key="6">
    <source>
        <dbReference type="Pfam" id="PF01490"/>
    </source>
</evidence>
<sequence length="280" mass="31344">MGIKIGDSSEDLPNHLQWTLSREVFDKVLSGASWFSRSTSHHNTRTSEQQPLLQNKNRNYSCNEIYRAGRVPNNRSFFQNHLANGLNKRPLCVSRTPLPPNLTPHDRVTISDVCRTATPLIPPIPEHEDGVSWVTATFLLINAALGIGILNFPAAYGQAGGIVSATIAQLIMLVLIILTMLILAYCSDVNLDVTYHDVLMSMCGRKAQKLAALSITCTCYGVCVAIFIIIGDQLDRLFLAAFGSTFCHRWYLERHFTIPVAAVLFILPICYFRRVDFLRY</sequence>
<feature type="transmembrane region" description="Helical" evidence="5">
    <location>
        <begin position="162"/>
        <end position="186"/>
    </location>
</feature>
<dbReference type="PANTHER" id="PTHR22950:SF652">
    <property type="entry name" value="TRANSMEMBRANE AMINO ACID TRANSPORTER FAMILY PROTEIN"/>
    <property type="match status" value="1"/>
</dbReference>
<evidence type="ECO:0000256" key="1">
    <source>
        <dbReference type="ARBA" id="ARBA00004141"/>
    </source>
</evidence>
<keyword evidence="8" id="KW-1185">Reference proteome</keyword>
<gene>
    <name evidence="7" type="ORF">X975_00489</name>
</gene>
<keyword evidence="4 5" id="KW-0472">Membrane</keyword>
<dbReference type="InterPro" id="IPR013057">
    <property type="entry name" value="AA_transpt_TM"/>
</dbReference>
<name>A0A087UM16_STEMI</name>
<evidence type="ECO:0000256" key="2">
    <source>
        <dbReference type="ARBA" id="ARBA00022692"/>
    </source>
</evidence>
<dbReference type="Proteomes" id="UP000054359">
    <property type="component" value="Unassembled WGS sequence"/>
</dbReference>
<keyword evidence="2 5" id="KW-0812">Transmembrane</keyword>
<organism evidence="7 8">
    <name type="scientific">Stegodyphus mimosarum</name>
    <name type="common">African social velvet spider</name>
    <dbReference type="NCBI Taxonomy" id="407821"/>
    <lineage>
        <taxon>Eukaryota</taxon>
        <taxon>Metazoa</taxon>
        <taxon>Ecdysozoa</taxon>
        <taxon>Arthropoda</taxon>
        <taxon>Chelicerata</taxon>
        <taxon>Arachnida</taxon>
        <taxon>Araneae</taxon>
        <taxon>Araneomorphae</taxon>
        <taxon>Entelegynae</taxon>
        <taxon>Eresoidea</taxon>
        <taxon>Eresidae</taxon>
        <taxon>Stegodyphus</taxon>
    </lineage>
</organism>
<feature type="transmembrane region" description="Helical" evidence="5">
    <location>
        <begin position="210"/>
        <end position="231"/>
    </location>
</feature>
<dbReference type="OrthoDB" id="438545at2759"/>
<feature type="non-terminal residue" evidence="7">
    <location>
        <position position="280"/>
    </location>
</feature>
<keyword evidence="3 5" id="KW-1133">Transmembrane helix</keyword>
<evidence type="ECO:0000313" key="7">
    <source>
        <dbReference type="EMBL" id="KFM78405.1"/>
    </source>
</evidence>
<evidence type="ECO:0000256" key="5">
    <source>
        <dbReference type="SAM" id="Phobius"/>
    </source>
</evidence>
<comment type="subcellular location">
    <subcellularLocation>
        <location evidence="1">Membrane</location>
        <topology evidence="1">Multi-pass membrane protein</topology>
    </subcellularLocation>
</comment>
<proteinExistence type="predicted"/>
<dbReference type="Pfam" id="PF01490">
    <property type="entry name" value="Aa_trans"/>
    <property type="match status" value="1"/>
</dbReference>
<evidence type="ECO:0000256" key="3">
    <source>
        <dbReference type="ARBA" id="ARBA00022989"/>
    </source>
</evidence>
<feature type="transmembrane region" description="Helical" evidence="5">
    <location>
        <begin position="133"/>
        <end position="156"/>
    </location>
</feature>
<dbReference type="PANTHER" id="PTHR22950">
    <property type="entry name" value="AMINO ACID TRANSPORTER"/>
    <property type="match status" value="1"/>
</dbReference>
<feature type="transmembrane region" description="Helical" evidence="5">
    <location>
        <begin position="251"/>
        <end position="272"/>
    </location>
</feature>
<dbReference type="AlphaFoldDB" id="A0A087UM16"/>
<dbReference type="EMBL" id="KK120499">
    <property type="protein sequence ID" value="KFM78405.1"/>
    <property type="molecule type" value="Genomic_DNA"/>
</dbReference>